<dbReference type="HAMAP" id="MF_00140_B">
    <property type="entry name" value="Trp_tRNA_synth_B"/>
    <property type="match status" value="1"/>
</dbReference>
<dbReference type="PRINTS" id="PR01039">
    <property type="entry name" value="TRNASYNTHTRP"/>
</dbReference>
<evidence type="ECO:0000256" key="8">
    <source>
        <dbReference type="HAMAP-Rule" id="MF_00140"/>
    </source>
</evidence>
<dbReference type="InterPro" id="IPR002305">
    <property type="entry name" value="aa-tRNA-synth_Ic"/>
</dbReference>
<proteinExistence type="inferred from homology"/>
<evidence type="ECO:0000256" key="4">
    <source>
        <dbReference type="ARBA" id="ARBA00022840"/>
    </source>
</evidence>
<dbReference type="InterPro" id="IPR002306">
    <property type="entry name" value="Trp-tRNA-ligase"/>
</dbReference>
<evidence type="ECO:0000256" key="9">
    <source>
        <dbReference type="RuleBase" id="RU363036"/>
    </source>
</evidence>
<dbReference type="OrthoDB" id="9801042at2"/>
<feature type="binding site" evidence="8">
    <location>
        <position position="193"/>
    </location>
    <ligand>
        <name>ATP</name>
        <dbReference type="ChEBI" id="CHEBI:30616"/>
    </ligand>
</feature>
<comment type="similarity">
    <text evidence="1 8 9">Belongs to the class-I aminoacyl-tRNA synthetase family.</text>
</comment>
<dbReference type="Gene3D" id="1.10.240.10">
    <property type="entry name" value="Tyrosyl-Transfer RNA Synthetase"/>
    <property type="match status" value="1"/>
</dbReference>
<dbReference type="SUPFAM" id="SSF52374">
    <property type="entry name" value="Nucleotidylyl transferase"/>
    <property type="match status" value="1"/>
</dbReference>
<accession>A0A448ZWZ1</accession>
<evidence type="ECO:0000256" key="3">
    <source>
        <dbReference type="ARBA" id="ARBA00022741"/>
    </source>
</evidence>
<evidence type="ECO:0000256" key="2">
    <source>
        <dbReference type="ARBA" id="ARBA00022598"/>
    </source>
</evidence>
<dbReference type="InterPro" id="IPR050203">
    <property type="entry name" value="Trp-tRNA_synthetase"/>
</dbReference>
<dbReference type="KEGG" id="mob:NCTC10112_00409"/>
<dbReference type="EMBL" id="LR214940">
    <property type="protein sequence ID" value="VEU55778.1"/>
    <property type="molecule type" value="Genomic_DNA"/>
</dbReference>
<dbReference type="NCBIfam" id="TIGR00233">
    <property type="entry name" value="trpS"/>
    <property type="match status" value="1"/>
</dbReference>
<dbReference type="EC" id="6.1.1.2" evidence="8"/>
<evidence type="ECO:0000256" key="7">
    <source>
        <dbReference type="ARBA" id="ARBA00049929"/>
    </source>
</evidence>
<feature type="binding site" evidence="8">
    <location>
        <begin position="154"/>
        <end position="156"/>
    </location>
    <ligand>
        <name>ATP</name>
        <dbReference type="ChEBI" id="CHEBI:30616"/>
    </ligand>
</feature>
<comment type="catalytic activity">
    <reaction evidence="7 8">
        <text>tRNA(Trp) + L-tryptophan + ATP = L-tryptophyl-tRNA(Trp) + AMP + diphosphate + H(+)</text>
        <dbReference type="Rhea" id="RHEA:24080"/>
        <dbReference type="Rhea" id="RHEA-COMP:9671"/>
        <dbReference type="Rhea" id="RHEA-COMP:9705"/>
        <dbReference type="ChEBI" id="CHEBI:15378"/>
        <dbReference type="ChEBI" id="CHEBI:30616"/>
        <dbReference type="ChEBI" id="CHEBI:33019"/>
        <dbReference type="ChEBI" id="CHEBI:57912"/>
        <dbReference type="ChEBI" id="CHEBI:78442"/>
        <dbReference type="ChEBI" id="CHEBI:78535"/>
        <dbReference type="ChEBI" id="CHEBI:456215"/>
        <dbReference type="EC" id="6.1.1.2"/>
    </reaction>
</comment>
<comment type="subunit">
    <text evidence="8">Homodimer.</text>
</comment>
<dbReference type="RefSeq" id="WP_022935785.1">
    <property type="nucleotide sequence ID" value="NZ_LR214940.1"/>
</dbReference>
<dbReference type="Pfam" id="PF00579">
    <property type="entry name" value="tRNA-synt_1b"/>
    <property type="match status" value="1"/>
</dbReference>
<feature type="short sequence motif" description="'KMSKS' region" evidence="8">
    <location>
        <begin position="202"/>
        <end position="206"/>
    </location>
</feature>
<dbReference type="Proteomes" id="UP000290482">
    <property type="component" value="Chromosome"/>
</dbReference>
<gene>
    <name evidence="8 10" type="primary">trpS</name>
    <name evidence="10" type="ORF">NCTC10112_00409</name>
</gene>
<dbReference type="GO" id="GO:0006436">
    <property type="term" value="P:tryptophanyl-tRNA aminoacylation"/>
    <property type="evidence" value="ECO:0007669"/>
    <property type="project" value="UniProtKB-UniRule"/>
</dbReference>
<keyword evidence="3 8" id="KW-0547">Nucleotide-binding</keyword>
<keyword evidence="8" id="KW-0963">Cytoplasm</keyword>
<evidence type="ECO:0000313" key="11">
    <source>
        <dbReference type="Proteomes" id="UP000290482"/>
    </source>
</evidence>
<comment type="function">
    <text evidence="8">Catalyzes the attachment of tryptophan to tRNA(Trp).</text>
</comment>
<dbReference type="FunFam" id="1.10.240.10:FF:000002">
    <property type="entry name" value="Tryptophan--tRNA ligase"/>
    <property type="match status" value="1"/>
</dbReference>
<feature type="binding site" evidence="8">
    <location>
        <begin position="13"/>
        <end position="15"/>
    </location>
    <ligand>
        <name>ATP</name>
        <dbReference type="ChEBI" id="CHEBI:30616"/>
    </ligand>
</feature>
<comment type="caution">
    <text evidence="8">Lacks conserved residue(s) required for the propagation of feature annotation.</text>
</comment>
<dbReference type="InterPro" id="IPR024109">
    <property type="entry name" value="Trp-tRNA-ligase_bac-type"/>
</dbReference>
<dbReference type="AlphaFoldDB" id="A0A448ZWZ1"/>
<comment type="subcellular location">
    <subcellularLocation>
        <location evidence="8">Cytoplasm</location>
    </subcellularLocation>
</comment>
<sequence>MEQNKKRLISGITSTGKLTLANYIGAIKNMVQLQDKYESYIFIADLHALTLPIEPKVLEENRKNIFALYLACGIDLNKTTLFFQSDVMAHGLMNWLVLTSTTIGELSRMTQFKDKSQKIKSPNGMDTIPSGLLMYPTLMVADILLYNADIIPVGIDQKQHVELTRNIAQRLNNKYKLDFKLPEPFIPKVGAKIMSLVDPTKKMSKSDQNEKASIYLLDDPEVAYKKILKAVTDSENKIYISEDKPGITNLLTIYSALKNISLEESEKLFNDKNYGELKIAVAEVVKEFLIDIQNKYKIYYDQVFKLKDKGAKKASEVANKQLTKLMKGMGLNNESKF</sequence>
<feature type="binding site" evidence="8">
    <location>
        <position position="142"/>
    </location>
    <ligand>
        <name>L-tryptophan</name>
        <dbReference type="ChEBI" id="CHEBI:57912"/>
    </ligand>
</feature>
<organism evidence="10 11">
    <name type="scientific">Metamycoplasma orale</name>
    <name type="common">Mycoplasma orale</name>
    <dbReference type="NCBI Taxonomy" id="2121"/>
    <lineage>
        <taxon>Bacteria</taxon>
        <taxon>Bacillati</taxon>
        <taxon>Mycoplasmatota</taxon>
        <taxon>Mycoplasmoidales</taxon>
        <taxon>Metamycoplasmataceae</taxon>
        <taxon>Metamycoplasma</taxon>
    </lineage>
</organism>
<evidence type="ECO:0000256" key="1">
    <source>
        <dbReference type="ARBA" id="ARBA00005594"/>
    </source>
</evidence>
<dbReference type="PANTHER" id="PTHR43766">
    <property type="entry name" value="TRYPTOPHAN--TRNA LIGASE, MITOCHONDRIAL"/>
    <property type="match status" value="1"/>
</dbReference>
<keyword evidence="5 8" id="KW-0648">Protein biosynthesis</keyword>
<keyword evidence="11" id="KW-1185">Reference proteome</keyword>
<keyword evidence="6 8" id="KW-0030">Aminoacyl-tRNA synthetase</keyword>
<evidence type="ECO:0000313" key="10">
    <source>
        <dbReference type="EMBL" id="VEU55778.1"/>
    </source>
</evidence>
<evidence type="ECO:0000256" key="5">
    <source>
        <dbReference type="ARBA" id="ARBA00022917"/>
    </source>
</evidence>
<keyword evidence="4 8" id="KW-0067">ATP-binding</keyword>
<reference evidence="10 11" key="1">
    <citation type="submission" date="2019-01" db="EMBL/GenBank/DDBJ databases">
        <authorList>
            <consortium name="Pathogen Informatics"/>
        </authorList>
    </citation>
    <scope>NUCLEOTIDE SEQUENCE [LARGE SCALE GENOMIC DNA]</scope>
    <source>
        <strain evidence="10 11">NCTC10112</strain>
    </source>
</reference>
<dbReference type="GO" id="GO:0005829">
    <property type="term" value="C:cytosol"/>
    <property type="evidence" value="ECO:0007669"/>
    <property type="project" value="TreeGrafter"/>
</dbReference>
<dbReference type="CDD" id="cd00806">
    <property type="entry name" value="TrpRS_core"/>
    <property type="match status" value="1"/>
</dbReference>
<dbReference type="InterPro" id="IPR014729">
    <property type="entry name" value="Rossmann-like_a/b/a_fold"/>
</dbReference>
<dbReference type="Gene3D" id="3.40.50.620">
    <property type="entry name" value="HUPs"/>
    <property type="match status" value="1"/>
</dbReference>
<keyword evidence="2 8" id="KW-0436">Ligase</keyword>
<name>A0A448ZWZ1_METOS</name>
<evidence type="ECO:0000256" key="6">
    <source>
        <dbReference type="ARBA" id="ARBA00023146"/>
    </source>
</evidence>
<protein>
    <recommendedName>
        <fullName evidence="8">Tryptophan--tRNA ligase</fullName>
        <ecNumber evidence="8">6.1.1.2</ecNumber>
    </recommendedName>
    <alternativeName>
        <fullName evidence="8">Tryptophanyl-tRNA synthetase</fullName>
        <shortName evidence="8">TrpRS</shortName>
    </alternativeName>
</protein>
<dbReference type="PANTHER" id="PTHR43766:SF1">
    <property type="entry name" value="TRYPTOPHAN--TRNA LIGASE, MITOCHONDRIAL"/>
    <property type="match status" value="1"/>
</dbReference>
<dbReference type="GO" id="GO:0004830">
    <property type="term" value="F:tryptophan-tRNA ligase activity"/>
    <property type="evidence" value="ECO:0007669"/>
    <property type="project" value="UniProtKB-UniRule"/>
</dbReference>
<dbReference type="GO" id="GO:0005524">
    <property type="term" value="F:ATP binding"/>
    <property type="evidence" value="ECO:0007669"/>
    <property type="project" value="UniProtKB-UniRule"/>
</dbReference>
<feature type="binding site" evidence="8">
    <location>
        <begin position="202"/>
        <end position="206"/>
    </location>
    <ligand>
        <name>ATP</name>
        <dbReference type="ChEBI" id="CHEBI:30616"/>
    </ligand>
</feature>